<dbReference type="EMBL" id="FRAU01000006">
    <property type="protein sequence ID" value="SHK78269.1"/>
    <property type="molecule type" value="Genomic_DNA"/>
</dbReference>
<dbReference type="GO" id="GO:0015920">
    <property type="term" value="P:lipopolysaccharide transport"/>
    <property type="evidence" value="ECO:0007669"/>
    <property type="project" value="TreeGrafter"/>
</dbReference>
<evidence type="ECO:0000256" key="2">
    <source>
        <dbReference type="ARBA" id="ARBA00022475"/>
    </source>
</evidence>
<evidence type="ECO:0000313" key="8">
    <source>
        <dbReference type="Proteomes" id="UP000185812"/>
    </source>
</evidence>
<evidence type="ECO:0000313" key="7">
    <source>
        <dbReference type="EMBL" id="SHK78269.1"/>
    </source>
</evidence>
<dbReference type="AlphaFoldDB" id="A0A1M6V9Y7"/>
<feature type="transmembrane region" description="Helical" evidence="6">
    <location>
        <begin position="100"/>
        <end position="118"/>
    </location>
</feature>
<comment type="subcellular location">
    <subcellularLocation>
        <location evidence="1">Cell membrane</location>
        <topology evidence="1">Multi-pass membrane protein</topology>
    </subcellularLocation>
</comment>
<keyword evidence="4 6" id="KW-1133">Transmembrane helix</keyword>
<dbReference type="PANTHER" id="PTHR33529:SF8">
    <property type="entry name" value="PERMEASE, YJGP_YJGQ FAMILY"/>
    <property type="match status" value="1"/>
</dbReference>
<evidence type="ECO:0000256" key="6">
    <source>
        <dbReference type="SAM" id="Phobius"/>
    </source>
</evidence>
<evidence type="ECO:0000256" key="5">
    <source>
        <dbReference type="ARBA" id="ARBA00023136"/>
    </source>
</evidence>
<feature type="transmembrane region" description="Helical" evidence="6">
    <location>
        <begin position="338"/>
        <end position="357"/>
    </location>
</feature>
<feature type="transmembrane region" description="Helical" evidence="6">
    <location>
        <begin position="61"/>
        <end position="79"/>
    </location>
</feature>
<feature type="transmembrane region" description="Helical" evidence="6">
    <location>
        <begin position="306"/>
        <end position="326"/>
    </location>
</feature>
<accession>A0A1M6V9Y7</accession>
<evidence type="ECO:0000256" key="1">
    <source>
        <dbReference type="ARBA" id="ARBA00004651"/>
    </source>
</evidence>
<dbReference type="GO" id="GO:0043190">
    <property type="term" value="C:ATP-binding cassette (ABC) transporter complex"/>
    <property type="evidence" value="ECO:0007669"/>
    <property type="project" value="TreeGrafter"/>
</dbReference>
<feature type="transmembrane region" description="Helical" evidence="6">
    <location>
        <begin position="280"/>
        <end position="299"/>
    </location>
</feature>
<dbReference type="RefSeq" id="WP_072715797.1">
    <property type="nucleotide sequence ID" value="NZ_FRAU01000006.1"/>
</dbReference>
<name>A0A1M6V9Y7_9BACT</name>
<keyword evidence="5 6" id="KW-0472">Membrane</keyword>
<feature type="transmembrane region" description="Helical" evidence="6">
    <location>
        <begin position="12"/>
        <end position="33"/>
    </location>
</feature>
<organism evidence="7 8">
    <name type="scientific">Rhodothermus profundi</name>
    <dbReference type="NCBI Taxonomy" id="633813"/>
    <lineage>
        <taxon>Bacteria</taxon>
        <taxon>Pseudomonadati</taxon>
        <taxon>Rhodothermota</taxon>
        <taxon>Rhodothermia</taxon>
        <taxon>Rhodothermales</taxon>
        <taxon>Rhodothermaceae</taxon>
        <taxon>Rhodothermus</taxon>
    </lineage>
</organism>
<proteinExistence type="predicted"/>
<gene>
    <name evidence="7" type="ORF">SAMN04488087_1958</name>
</gene>
<dbReference type="Proteomes" id="UP000185812">
    <property type="component" value="Unassembled WGS sequence"/>
</dbReference>
<dbReference type="Pfam" id="PF03739">
    <property type="entry name" value="LptF_LptG"/>
    <property type="match status" value="1"/>
</dbReference>
<dbReference type="STRING" id="633813.SAMN04488087_1958"/>
<dbReference type="PANTHER" id="PTHR33529">
    <property type="entry name" value="SLR0882 PROTEIN-RELATED"/>
    <property type="match status" value="1"/>
</dbReference>
<sequence>MTLIDRHIIRRVLLGYLFFTGALIVFFILLHYVEYIDDFMDRGASMREVFLVYYPSYIPEIVRLTSPLALFLACLYVTGRMAQGLEIVALQMSGISLYRLLRPYVVLALVVTGFMFWFNGWIVPVTNRTVVAFDEKYLSKTPRQFDLSHLHRQAWPGQILSVGYYDRQRRIAYRISLQQFEEGRRLVYRLDASRMVWDDSQRVWMVPEGIERHFTPDGREVRRPVRQQPLALPLYPRDLARTEREVDAMTLPDAAAYLATLRRSGAAHLGRPLVAYYSKFAYPFANLILVLIGVPLASVRRRGGQAVQIGIGLGVAFAYLALQKLIEPFGYAETLPPMLASWLPHLVFFLGALGLIARTRT</sequence>
<dbReference type="InterPro" id="IPR005495">
    <property type="entry name" value="LptG/LptF_permease"/>
</dbReference>
<evidence type="ECO:0000256" key="4">
    <source>
        <dbReference type="ARBA" id="ARBA00022989"/>
    </source>
</evidence>
<keyword evidence="3 6" id="KW-0812">Transmembrane</keyword>
<keyword evidence="8" id="KW-1185">Reference proteome</keyword>
<keyword evidence="2" id="KW-1003">Cell membrane</keyword>
<protein>
    <submittedName>
        <fullName evidence="7">Lipopolysaccharide export system permease protein</fullName>
    </submittedName>
</protein>
<evidence type="ECO:0000256" key="3">
    <source>
        <dbReference type="ARBA" id="ARBA00022692"/>
    </source>
</evidence>
<dbReference type="OrthoDB" id="9807977at2"/>
<reference evidence="8" key="1">
    <citation type="submission" date="2016-11" db="EMBL/GenBank/DDBJ databases">
        <authorList>
            <person name="Varghese N."/>
            <person name="Submissions S."/>
        </authorList>
    </citation>
    <scope>NUCLEOTIDE SEQUENCE [LARGE SCALE GENOMIC DNA]</scope>
    <source>
        <strain evidence="8">DSM 22212</strain>
    </source>
</reference>